<dbReference type="RefSeq" id="WP_245845049.1">
    <property type="nucleotide sequence ID" value="NZ_FZOT01000014.1"/>
</dbReference>
<accession>A0A239K226</accession>
<evidence type="ECO:0000259" key="3">
    <source>
        <dbReference type="Pfam" id="PF01814"/>
    </source>
</evidence>
<evidence type="ECO:0000256" key="2">
    <source>
        <dbReference type="SAM" id="MobiDB-lite"/>
    </source>
</evidence>
<evidence type="ECO:0000313" key="4">
    <source>
        <dbReference type="EMBL" id="SNT11723.1"/>
    </source>
</evidence>
<keyword evidence="5" id="KW-1185">Reference proteome</keyword>
<dbReference type="PANTHER" id="PTHR35585:SF1">
    <property type="entry name" value="HHE DOMAIN PROTEIN (AFU_ORTHOLOGUE AFUA_4G00730)"/>
    <property type="match status" value="1"/>
</dbReference>
<evidence type="ECO:0000313" key="5">
    <source>
        <dbReference type="Proteomes" id="UP000198284"/>
    </source>
</evidence>
<proteinExistence type="predicted"/>
<dbReference type="Pfam" id="PF01814">
    <property type="entry name" value="Hemerythrin"/>
    <property type="match status" value="1"/>
</dbReference>
<dbReference type="EMBL" id="FZOT01000014">
    <property type="protein sequence ID" value="SNT11723.1"/>
    <property type="molecule type" value="Genomic_DNA"/>
</dbReference>
<dbReference type="Gene3D" id="1.20.120.520">
    <property type="entry name" value="nmb1532 protein domain like"/>
    <property type="match status" value="1"/>
</dbReference>
<dbReference type="Proteomes" id="UP000198284">
    <property type="component" value="Unassembled WGS sequence"/>
</dbReference>
<keyword evidence="1" id="KW-0175">Coiled coil</keyword>
<feature type="coiled-coil region" evidence="1">
    <location>
        <begin position="9"/>
        <end position="36"/>
    </location>
</feature>
<evidence type="ECO:0000256" key="1">
    <source>
        <dbReference type="SAM" id="Coils"/>
    </source>
</evidence>
<dbReference type="PANTHER" id="PTHR35585">
    <property type="entry name" value="HHE DOMAIN PROTEIN (AFU_ORTHOLOGUE AFUA_4G00730)"/>
    <property type="match status" value="1"/>
</dbReference>
<sequence>MSVREMDAVQLLTIQHRALERLLQEAAEEQDAKQKQMLVNRAGDELMVHLTSEEKIFYPAVRAARTEDILLESLEEHLSLKRLLADLLALDPNETTYEPKFKVLKEQAEHHHREEEEHLFPKVTRLMPEDQRHALGKEMLEMQVEMAKAGKPREDASDQTGAAAPLE</sequence>
<feature type="region of interest" description="Disordered" evidence="2">
    <location>
        <begin position="145"/>
        <end position="167"/>
    </location>
</feature>
<gene>
    <name evidence="4" type="ORF">SAMN06265795_11481</name>
</gene>
<reference evidence="4 5" key="1">
    <citation type="submission" date="2017-06" db="EMBL/GenBank/DDBJ databases">
        <authorList>
            <person name="Kim H.J."/>
            <person name="Triplett B.A."/>
        </authorList>
    </citation>
    <scope>NUCLEOTIDE SEQUENCE [LARGE SCALE GENOMIC DNA]</scope>
    <source>
        <strain evidence="4 5">U15</strain>
    </source>
</reference>
<dbReference type="AlphaFoldDB" id="A0A239K226"/>
<dbReference type="InterPro" id="IPR012312">
    <property type="entry name" value="Hemerythrin-like"/>
</dbReference>
<organism evidence="4 5">
    <name type="scientific">Noviherbaspirillum humi</name>
    <dbReference type="NCBI Taxonomy" id="1688639"/>
    <lineage>
        <taxon>Bacteria</taxon>
        <taxon>Pseudomonadati</taxon>
        <taxon>Pseudomonadota</taxon>
        <taxon>Betaproteobacteria</taxon>
        <taxon>Burkholderiales</taxon>
        <taxon>Oxalobacteraceae</taxon>
        <taxon>Noviherbaspirillum</taxon>
    </lineage>
</organism>
<protein>
    <submittedName>
        <fullName evidence="4">Hemerythrin HHE cation binding domain-containing protein</fullName>
    </submittedName>
</protein>
<feature type="domain" description="Hemerythrin-like" evidence="3">
    <location>
        <begin position="8"/>
        <end position="123"/>
    </location>
</feature>
<name>A0A239K226_9BURK</name>